<evidence type="ECO:0000313" key="3">
    <source>
        <dbReference type="EMBL" id="MCA5893778.1"/>
    </source>
</evidence>
<feature type="domain" description="DUF8094" evidence="2">
    <location>
        <begin position="42"/>
        <end position="338"/>
    </location>
</feature>
<dbReference type="InterPro" id="IPR058407">
    <property type="entry name" value="DUF8094"/>
</dbReference>
<name>A0ABS7ZFH3_9MICO</name>
<dbReference type="EMBL" id="JAIXCQ010000006">
    <property type="protein sequence ID" value="MCA5893778.1"/>
    <property type="molecule type" value="Genomic_DNA"/>
</dbReference>
<proteinExistence type="predicted"/>
<dbReference type="Pfam" id="PF26366">
    <property type="entry name" value="DUF8094"/>
    <property type="match status" value="1"/>
</dbReference>
<accession>A0ABS7ZFH3</accession>
<organism evidence="3 4">
    <name type="scientific">Isoptericola luteus</name>
    <dbReference type="NCBI Taxonomy" id="2879484"/>
    <lineage>
        <taxon>Bacteria</taxon>
        <taxon>Bacillati</taxon>
        <taxon>Actinomycetota</taxon>
        <taxon>Actinomycetes</taxon>
        <taxon>Micrococcales</taxon>
        <taxon>Promicromonosporaceae</taxon>
        <taxon>Isoptericola</taxon>
    </lineage>
</organism>
<evidence type="ECO:0000259" key="2">
    <source>
        <dbReference type="Pfam" id="PF26366"/>
    </source>
</evidence>
<reference evidence="3 4" key="1">
    <citation type="submission" date="2021-09" db="EMBL/GenBank/DDBJ databases">
        <title>Isoptericola luteus sp. nov., a novel bacterium isolated from Harbin, the capital city of Heilongjiang province.</title>
        <authorList>
            <person name="Li J."/>
        </authorList>
    </citation>
    <scope>NUCLEOTIDE SEQUENCE [LARGE SCALE GENOMIC DNA]</scope>
    <source>
        <strain evidence="3 4">NEAU-Y5</strain>
    </source>
</reference>
<sequence>MNRRTVRRPLAVVSAAVVSSALLAGCAEEIPAPQAGEPFSGPVLTEEQDVAIIEAVSATLDKADKSRTSADLKARVTGPALEVRKSQLKVAKANDSNEFVTAIPNNSQQMIIPTTNTWPRTSFSITERLENMETPRLVVFEQDTARKPYKMWAWVQLVPGINMPHFADTRIGSEPLAPDDGELLVASPADALAQYADIVSLGTKKSSFADTFDLPDADLVARVQGDAKNVRATPGFDDADGKYTVEFTAREDDVRVVRTADGGALVVGVLDGKSKLTTEEGAEVQAYSKTQETLLGDADPTNKLVVGYTDTVALYVPPKDSGEKVRSLGYSHVATSASN</sequence>
<keyword evidence="1" id="KW-0732">Signal</keyword>
<dbReference type="Proteomes" id="UP001319870">
    <property type="component" value="Unassembled WGS sequence"/>
</dbReference>
<dbReference type="RefSeq" id="WP_225565545.1">
    <property type="nucleotide sequence ID" value="NZ_JAIXCQ010000006.1"/>
</dbReference>
<feature type="chain" id="PRO_5047528002" description="DUF8094 domain-containing protein" evidence="1">
    <location>
        <begin position="25"/>
        <end position="339"/>
    </location>
</feature>
<dbReference type="PROSITE" id="PS51257">
    <property type="entry name" value="PROKAR_LIPOPROTEIN"/>
    <property type="match status" value="1"/>
</dbReference>
<evidence type="ECO:0000313" key="4">
    <source>
        <dbReference type="Proteomes" id="UP001319870"/>
    </source>
</evidence>
<gene>
    <name evidence="3" type="ORF">LEP48_10505</name>
</gene>
<comment type="caution">
    <text evidence="3">The sequence shown here is derived from an EMBL/GenBank/DDBJ whole genome shotgun (WGS) entry which is preliminary data.</text>
</comment>
<keyword evidence="4" id="KW-1185">Reference proteome</keyword>
<evidence type="ECO:0000256" key="1">
    <source>
        <dbReference type="SAM" id="SignalP"/>
    </source>
</evidence>
<feature type="signal peptide" evidence="1">
    <location>
        <begin position="1"/>
        <end position="24"/>
    </location>
</feature>
<protein>
    <recommendedName>
        <fullName evidence="2">DUF8094 domain-containing protein</fullName>
    </recommendedName>
</protein>